<dbReference type="RefSeq" id="WP_154621529.1">
    <property type="nucleotide sequence ID" value="NZ_CBCTNG010000001.1"/>
</dbReference>
<dbReference type="Pfam" id="PF01263">
    <property type="entry name" value="Aldose_epim"/>
    <property type="match status" value="1"/>
</dbReference>
<dbReference type="InterPro" id="IPR014718">
    <property type="entry name" value="GH-type_carb-bd"/>
</dbReference>
<dbReference type="EMBL" id="VUNL01000015">
    <property type="protein sequence ID" value="MSV25764.1"/>
    <property type="molecule type" value="Genomic_DNA"/>
</dbReference>
<dbReference type="GO" id="GO:0016853">
    <property type="term" value="F:isomerase activity"/>
    <property type="evidence" value="ECO:0007669"/>
    <property type="project" value="InterPro"/>
</dbReference>
<gene>
    <name evidence="1" type="ORF">FYJ78_11455</name>
</gene>
<dbReference type="SUPFAM" id="SSF74650">
    <property type="entry name" value="Galactose mutarotase-like"/>
    <property type="match status" value="1"/>
</dbReference>
<dbReference type="Proteomes" id="UP000430222">
    <property type="component" value="Unassembled WGS sequence"/>
</dbReference>
<reference evidence="1 2" key="1">
    <citation type="submission" date="2019-08" db="EMBL/GenBank/DDBJ databases">
        <title>In-depth cultivation of the pig gut microbiome towards novel bacterial diversity and tailored functional studies.</title>
        <authorList>
            <person name="Wylensek D."/>
            <person name="Hitch T.C.A."/>
            <person name="Clavel T."/>
        </authorList>
    </citation>
    <scope>NUCLEOTIDE SEQUENCE [LARGE SCALE GENOMIC DNA]</scope>
    <source>
        <strain evidence="2">WCA-380-WT-3B3</strain>
    </source>
</reference>
<dbReference type="InterPro" id="IPR011013">
    <property type="entry name" value="Gal_mutarotase_sf_dom"/>
</dbReference>
<evidence type="ECO:0000313" key="1">
    <source>
        <dbReference type="EMBL" id="MSV25764.1"/>
    </source>
</evidence>
<dbReference type="InterPro" id="IPR008183">
    <property type="entry name" value="Aldose_1/G6P_1-epimerase"/>
</dbReference>
<protein>
    <submittedName>
        <fullName evidence="1">Aldose 1-epimerase family protein</fullName>
    </submittedName>
</protein>
<evidence type="ECO:0000313" key="2">
    <source>
        <dbReference type="Proteomes" id="UP000430222"/>
    </source>
</evidence>
<sequence length="293" mass="33546">MLYTLENEVLCVQVRSLGAELRSIRERADETEYLWNGDPVWWKYSSPVLFPIVGKLCGGKYRVNGREYQLPGHGLGRISEFRLVHRQPDSVEFALDWSEESLKSYPWKFQLLIGYVLEKNRITVRWVVRNLDDKEMIYSIGAHGAYRCPIVAGESFEDCYLQFSEQEDAGNMPLNENGQFLRGYGTARLSGAELPLRYEMFRHDALAYDAQKSDTVRLCSRKSDKCLTITAKGFPYWGYWTPGQGGAPFLCIEPWHGHADYADFDGEFAERAGSERLQPGGQAEYSYTITIGR</sequence>
<keyword evidence="2" id="KW-1185">Reference proteome</keyword>
<dbReference type="AlphaFoldDB" id="A0A6I2V096"/>
<name>A0A6I2V096_9FIRM</name>
<organism evidence="1 2">
    <name type="scientific">Selenomonas montiformis</name>
    <dbReference type="NCBI Taxonomy" id="2652285"/>
    <lineage>
        <taxon>Bacteria</taxon>
        <taxon>Bacillati</taxon>
        <taxon>Bacillota</taxon>
        <taxon>Negativicutes</taxon>
        <taxon>Selenomonadales</taxon>
        <taxon>Selenomonadaceae</taxon>
        <taxon>Selenomonas</taxon>
    </lineage>
</organism>
<dbReference type="CDD" id="cd09024">
    <property type="entry name" value="Aldose_epim_lacX"/>
    <property type="match status" value="1"/>
</dbReference>
<accession>A0A6I2V096</accession>
<proteinExistence type="predicted"/>
<dbReference type="GO" id="GO:0030246">
    <property type="term" value="F:carbohydrate binding"/>
    <property type="evidence" value="ECO:0007669"/>
    <property type="project" value="InterPro"/>
</dbReference>
<dbReference type="InterPro" id="IPR037481">
    <property type="entry name" value="LacX"/>
</dbReference>
<comment type="caution">
    <text evidence="1">The sequence shown here is derived from an EMBL/GenBank/DDBJ whole genome shotgun (WGS) entry which is preliminary data.</text>
</comment>
<dbReference type="GO" id="GO:0005975">
    <property type="term" value="P:carbohydrate metabolic process"/>
    <property type="evidence" value="ECO:0007669"/>
    <property type="project" value="InterPro"/>
</dbReference>
<dbReference type="Gene3D" id="2.70.98.10">
    <property type="match status" value="1"/>
</dbReference>